<comment type="similarity">
    <text evidence="2 7">Belongs to the group II decarboxylase family.</text>
</comment>
<dbReference type="GO" id="GO:0005737">
    <property type="term" value="C:cytoplasm"/>
    <property type="evidence" value="ECO:0007669"/>
    <property type="project" value="TreeGrafter"/>
</dbReference>
<evidence type="ECO:0000256" key="1">
    <source>
        <dbReference type="ARBA" id="ARBA00001933"/>
    </source>
</evidence>
<evidence type="ECO:0008006" key="10">
    <source>
        <dbReference type="Google" id="ProtNLM"/>
    </source>
</evidence>
<name>A0AAW1PKT3_9CHLO</name>
<dbReference type="PANTHER" id="PTHR11999:SF70">
    <property type="entry name" value="MIP05841P"/>
    <property type="match status" value="1"/>
</dbReference>
<dbReference type="InterPro" id="IPR015421">
    <property type="entry name" value="PyrdxlP-dep_Trfase_major"/>
</dbReference>
<dbReference type="EMBL" id="JALJOR010000007">
    <property type="protein sequence ID" value="KAK9814151.1"/>
    <property type="molecule type" value="Genomic_DNA"/>
</dbReference>
<dbReference type="GO" id="GO:0019752">
    <property type="term" value="P:carboxylic acid metabolic process"/>
    <property type="evidence" value="ECO:0007669"/>
    <property type="project" value="InterPro"/>
</dbReference>
<dbReference type="AlphaFoldDB" id="A0AAW1PKT3"/>
<organism evidence="8 9">
    <name type="scientific">[Myrmecia] bisecta</name>
    <dbReference type="NCBI Taxonomy" id="41462"/>
    <lineage>
        <taxon>Eukaryota</taxon>
        <taxon>Viridiplantae</taxon>
        <taxon>Chlorophyta</taxon>
        <taxon>core chlorophytes</taxon>
        <taxon>Trebouxiophyceae</taxon>
        <taxon>Trebouxiales</taxon>
        <taxon>Trebouxiaceae</taxon>
        <taxon>Myrmecia</taxon>
    </lineage>
</organism>
<dbReference type="Pfam" id="PF00282">
    <property type="entry name" value="Pyridoxal_deC"/>
    <property type="match status" value="1"/>
</dbReference>
<dbReference type="SUPFAM" id="SSF53383">
    <property type="entry name" value="PLP-dependent transferases"/>
    <property type="match status" value="1"/>
</dbReference>
<evidence type="ECO:0000256" key="4">
    <source>
        <dbReference type="ARBA" id="ARBA00022898"/>
    </source>
</evidence>
<dbReference type="InterPro" id="IPR002129">
    <property type="entry name" value="PyrdxlP-dep_de-COase"/>
</dbReference>
<dbReference type="InterPro" id="IPR010977">
    <property type="entry name" value="Aromatic_deC"/>
</dbReference>
<keyword evidence="3" id="KW-0210">Decarboxylase</keyword>
<dbReference type="GO" id="GO:0016831">
    <property type="term" value="F:carboxy-lyase activity"/>
    <property type="evidence" value="ECO:0007669"/>
    <property type="project" value="UniProtKB-KW"/>
</dbReference>
<dbReference type="GO" id="GO:0030170">
    <property type="term" value="F:pyridoxal phosphate binding"/>
    <property type="evidence" value="ECO:0007669"/>
    <property type="project" value="InterPro"/>
</dbReference>
<evidence type="ECO:0000256" key="7">
    <source>
        <dbReference type="RuleBase" id="RU000382"/>
    </source>
</evidence>
<dbReference type="GO" id="GO:0006520">
    <property type="term" value="P:amino acid metabolic process"/>
    <property type="evidence" value="ECO:0007669"/>
    <property type="project" value="InterPro"/>
</dbReference>
<evidence type="ECO:0000256" key="6">
    <source>
        <dbReference type="PIRSR" id="PIRSR602129-50"/>
    </source>
</evidence>
<evidence type="ECO:0000313" key="9">
    <source>
        <dbReference type="Proteomes" id="UP001489004"/>
    </source>
</evidence>
<dbReference type="PRINTS" id="PR00800">
    <property type="entry name" value="YHDCRBOXLASE"/>
</dbReference>
<accession>A0AAW1PKT3</accession>
<reference evidence="8 9" key="1">
    <citation type="journal article" date="2024" name="Nat. Commun.">
        <title>Phylogenomics reveals the evolutionary origins of lichenization in chlorophyte algae.</title>
        <authorList>
            <person name="Puginier C."/>
            <person name="Libourel C."/>
            <person name="Otte J."/>
            <person name="Skaloud P."/>
            <person name="Haon M."/>
            <person name="Grisel S."/>
            <person name="Petersen M."/>
            <person name="Berrin J.G."/>
            <person name="Delaux P.M."/>
            <person name="Dal Grande F."/>
            <person name="Keller J."/>
        </authorList>
    </citation>
    <scope>NUCLEOTIDE SEQUENCE [LARGE SCALE GENOMIC DNA]</scope>
    <source>
        <strain evidence="8 9">SAG 2043</strain>
    </source>
</reference>
<comment type="cofactor">
    <cofactor evidence="1 6 7">
        <name>pyridoxal 5'-phosphate</name>
        <dbReference type="ChEBI" id="CHEBI:597326"/>
    </cofactor>
</comment>
<evidence type="ECO:0000256" key="5">
    <source>
        <dbReference type="ARBA" id="ARBA00023239"/>
    </source>
</evidence>
<proteinExistence type="inferred from homology"/>
<keyword evidence="9" id="KW-1185">Reference proteome</keyword>
<keyword evidence="4 6" id="KW-0663">Pyridoxal phosphate</keyword>
<evidence type="ECO:0000256" key="2">
    <source>
        <dbReference type="ARBA" id="ARBA00009533"/>
    </source>
</evidence>
<feature type="modified residue" description="N6-(pyridoxal phosphate)lysine" evidence="6">
    <location>
        <position position="302"/>
    </location>
</feature>
<evidence type="ECO:0000256" key="3">
    <source>
        <dbReference type="ARBA" id="ARBA00022793"/>
    </source>
</evidence>
<comment type="caution">
    <text evidence="8">The sequence shown here is derived from an EMBL/GenBank/DDBJ whole genome shotgun (WGS) entry which is preliminary data.</text>
</comment>
<evidence type="ECO:0000313" key="8">
    <source>
        <dbReference type="EMBL" id="KAK9814151.1"/>
    </source>
</evidence>
<protein>
    <recommendedName>
        <fullName evidence="10">Tyrosine decarboxylase</fullName>
    </recommendedName>
</protein>
<dbReference type="Proteomes" id="UP001489004">
    <property type="component" value="Unassembled WGS sequence"/>
</dbReference>
<gene>
    <name evidence="8" type="ORF">WJX72_001299</name>
</gene>
<dbReference type="Gene3D" id="3.40.640.10">
    <property type="entry name" value="Type I PLP-dependent aspartate aminotransferase-like (Major domain)"/>
    <property type="match status" value="1"/>
</dbReference>
<keyword evidence="5 7" id="KW-0456">Lyase</keyword>
<sequence>MDIEGFRKWGYKVIDFICSYHQSVGQRPVRSQVEPGYLAALLPSEAPERGEPFGDLLADVTTKIMPGLTHWQSPSFFAYYPVNYSFPSMLGEMLGAGLNVIGFSWISSPAVTELEQITLDWLGKLLGLPPSFLSATADGRPGKGGGVILSTASEAVLVCLLAARARAMAGRPVEDQLRLVAYTSDQGHSCIKKACMIAGVMHCRILPTTERDDFELLPAVLQAAIEEDLATGLIPCFYCANLGSTSSCAFDPIRKLFGVARAHNIWCHVDAAYAGSMAVCPELRAGFDGLELADSFNMNPTKSLLVNWECSALWVQDSWALKLALSLTPEYLRAKANALDYKDWQVPLGTRFRALKLWFVLRSYGAQGLQAYIRHHVGLARWFADRVLADARFELAAPPKFGLVSFRLKGATREKNMELLERLNASGKLFMVHTELAGQYTLRFALGSTDPDVSTPANCDLEVFETGALRRSRRLQQLRASCRKGSPLLPQTGTS</sequence>
<dbReference type="InterPro" id="IPR015424">
    <property type="entry name" value="PyrdxlP-dep_Trfase"/>
</dbReference>
<dbReference type="Gene3D" id="3.90.1150.10">
    <property type="entry name" value="Aspartate Aminotransferase, domain 1"/>
    <property type="match status" value="1"/>
</dbReference>
<dbReference type="PANTHER" id="PTHR11999">
    <property type="entry name" value="GROUP II PYRIDOXAL-5-PHOSPHATE DECARBOXYLASE"/>
    <property type="match status" value="1"/>
</dbReference>
<dbReference type="InterPro" id="IPR015422">
    <property type="entry name" value="PyrdxlP-dep_Trfase_small"/>
</dbReference>
<dbReference type="Gene3D" id="1.20.1340.10">
    <property type="entry name" value="dopa decarboxylase, N-terminal domain"/>
    <property type="match status" value="1"/>
</dbReference>